<dbReference type="InterPro" id="IPR011333">
    <property type="entry name" value="SKP1/BTB/POZ_sf"/>
</dbReference>
<evidence type="ECO:0000313" key="5">
    <source>
        <dbReference type="EMBL" id="GBL84079.1"/>
    </source>
</evidence>
<dbReference type="SMART" id="SM00875">
    <property type="entry name" value="BACK"/>
    <property type="match status" value="1"/>
</dbReference>
<evidence type="ECO:0000256" key="3">
    <source>
        <dbReference type="ARBA" id="ARBA00023203"/>
    </source>
</evidence>
<evidence type="ECO:0000259" key="4">
    <source>
        <dbReference type="PROSITE" id="PS50097"/>
    </source>
</evidence>
<dbReference type="PANTHER" id="PTHR24412">
    <property type="entry name" value="KELCH PROTEIN"/>
    <property type="match status" value="1"/>
</dbReference>
<keyword evidence="2" id="KW-0677">Repeat</keyword>
<dbReference type="PANTHER" id="PTHR24412:SF489">
    <property type="entry name" value="RING FINGER DOMAIN AND KELCH REPEAT-CONTAINING PROTEIN DDB_G0271372"/>
    <property type="match status" value="1"/>
</dbReference>
<dbReference type="EMBL" id="BGPR01000035">
    <property type="protein sequence ID" value="GBL84079.1"/>
    <property type="molecule type" value="Genomic_DNA"/>
</dbReference>
<accession>A0A4Y2AXV0</accession>
<dbReference type="SMART" id="SM00225">
    <property type="entry name" value="BTB"/>
    <property type="match status" value="1"/>
</dbReference>
<dbReference type="SUPFAM" id="SSF117281">
    <property type="entry name" value="Kelch motif"/>
    <property type="match status" value="1"/>
</dbReference>
<keyword evidence="1" id="KW-0880">Kelch repeat</keyword>
<proteinExistence type="predicted"/>
<protein>
    <submittedName>
        <fullName evidence="5">Kelch-like protein 40a</fullName>
    </submittedName>
</protein>
<dbReference type="InterPro" id="IPR011705">
    <property type="entry name" value="BACK"/>
</dbReference>
<gene>
    <name evidence="5" type="primary">klhl40a_3</name>
    <name evidence="5" type="ORF">AVEN_100926_1</name>
</gene>
<dbReference type="CDD" id="cd18186">
    <property type="entry name" value="BTB_POZ_ZBTB_KLHL-like"/>
    <property type="match status" value="1"/>
</dbReference>
<evidence type="ECO:0000313" key="6">
    <source>
        <dbReference type="Proteomes" id="UP000499080"/>
    </source>
</evidence>
<reference evidence="5 6" key="1">
    <citation type="journal article" date="2019" name="Sci. Rep.">
        <title>Orb-weaving spider Araneus ventricosus genome elucidates the spidroin gene catalogue.</title>
        <authorList>
            <person name="Kono N."/>
            <person name="Nakamura H."/>
            <person name="Ohtoshi R."/>
            <person name="Moran D.A.P."/>
            <person name="Shinohara A."/>
            <person name="Yoshida Y."/>
            <person name="Fujiwara M."/>
            <person name="Mori M."/>
            <person name="Tomita M."/>
            <person name="Arakawa K."/>
        </authorList>
    </citation>
    <scope>NUCLEOTIDE SEQUENCE [LARGE SCALE GENOMIC DNA]</scope>
</reference>
<dbReference type="Pfam" id="PF00651">
    <property type="entry name" value="BTB"/>
    <property type="match status" value="1"/>
</dbReference>
<dbReference type="Pfam" id="PF07707">
    <property type="entry name" value="BACK"/>
    <property type="match status" value="1"/>
</dbReference>
<dbReference type="Gene3D" id="3.30.710.10">
    <property type="entry name" value="Potassium Channel Kv1.1, Chain A"/>
    <property type="match status" value="1"/>
</dbReference>
<dbReference type="AlphaFoldDB" id="A0A4Y2AXV0"/>
<comment type="caution">
    <text evidence="5">The sequence shown here is derived from an EMBL/GenBank/DDBJ whole genome shotgun (WGS) entry which is preliminary data.</text>
</comment>
<name>A0A4Y2AXV0_ARAVE</name>
<dbReference type="Gene3D" id="1.25.40.420">
    <property type="match status" value="1"/>
</dbReference>
<sequence>MSSVSKSFAEIFNSGYWAGQQKFADATLEANDGTNFRVHRIVLTQHSGYFRGLFDFSLNQETEIIPNIDRQILESILVYIYTGTIELDETNVCDMMIASDYLLLDDLLKICGSFAIRNMTSPNCLSILTTVSLINRFAIFEDCFRYALVHFRDIFEISNSGLEKLPFEILIKLLESKSLNVTSERSVWEVIISWTEANSSVRLPHVPALLACLRLQEETDAELIVEILSHTIVSNNLHIFSQHASLKSLYQNLPYSYDPRMPNRLHLIARNTHRGSELYLTYDNKFDFWRQIGKAQFFIDTMVQIGQRILVFSKQENVNGIFDIVEEAWLEEEFPPMPRISGWTINLGEKLYQIKWLHHTDRSLYYRIKISSYEFERNRWKSITKEHGMIAKGVVPLNNQIFIVGVQTQDDVMMCKTYDPEKNTWVSLPAPNVFRHCLFLKASREKVFVIPADESGGPRIIEMYDSNQNSWISLPELHFRYLFLGAVIVDNKIIVYENNPDDYQYQDVAPPVYWDERTQLWRTIEQSSPWFHIERYSVLLLDDHRVVKDITTKNKFPGKKWERMFLV</sequence>
<keyword evidence="3" id="KW-0009">Actin-binding</keyword>
<dbReference type="Proteomes" id="UP000499080">
    <property type="component" value="Unassembled WGS sequence"/>
</dbReference>
<feature type="domain" description="BTB" evidence="4">
    <location>
        <begin position="24"/>
        <end position="89"/>
    </location>
</feature>
<dbReference type="InterPro" id="IPR015915">
    <property type="entry name" value="Kelch-typ_b-propeller"/>
</dbReference>
<dbReference type="SUPFAM" id="SSF54695">
    <property type="entry name" value="POZ domain"/>
    <property type="match status" value="1"/>
</dbReference>
<keyword evidence="6" id="KW-1185">Reference proteome</keyword>
<dbReference type="InterPro" id="IPR000210">
    <property type="entry name" value="BTB/POZ_dom"/>
</dbReference>
<dbReference type="OrthoDB" id="6486384at2759"/>
<evidence type="ECO:0000256" key="2">
    <source>
        <dbReference type="ARBA" id="ARBA00022737"/>
    </source>
</evidence>
<organism evidence="5 6">
    <name type="scientific">Araneus ventricosus</name>
    <name type="common">Orbweaver spider</name>
    <name type="synonym">Epeira ventricosa</name>
    <dbReference type="NCBI Taxonomy" id="182803"/>
    <lineage>
        <taxon>Eukaryota</taxon>
        <taxon>Metazoa</taxon>
        <taxon>Ecdysozoa</taxon>
        <taxon>Arthropoda</taxon>
        <taxon>Chelicerata</taxon>
        <taxon>Arachnida</taxon>
        <taxon>Araneae</taxon>
        <taxon>Araneomorphae</taxon>
        <taxon>Entelegynae</taxon>
        <taxon>Araneoidea</taxon>
        <taxon>Araneidae</taxon>
        <taxon>Araneus</taxon>
    </lineage>
</organism>
<dbReference type="PROSITE" id="PS50097">
    <property type="entry name" value="BTB"/>
    <property type="match status" value="1"/>
</dbReference>
<dbReference type="Gene3D" id="2.120.10.80">
    <property type="entry name" value="Kelch-type beta propeller"/>
    <property type="match status" value="1"/>
</dbReference>
<evidence type="ECO:0000256" key="1">
    <source>
        <dbReference type="ARBA" id="ARBA00022441"/>
    </source>
</evidence>